<evidence type="ECO:0000313" key="2">
    <source>
        <dbReference type="Proteomes" id="UP000006753"/>
    </source>
</evidence>
<gene>
    <name evidence="1" type="ORF">MBM_00805</name>
</gene>
<dbReference type="RefSeq" id="XP_007288694.1">
    <property type="nucleotide sequence ID" value="XM_007288632.1"/>
</dbReference>
<dbReference type="HOGENOM" id="CLU_1917489_0_0_1"/>
<dbReference type="KEGG" id="mbe:MBM_00805"/>
<dbReference type="GeneID" id="18756740"/>
<proteinExistence type="predicted"/>
<dbReference type="OrthoDB" id="3513709at2759"/>
<sequence>MARKAHPVYPYRNFQIDRTSIPPPTAAGLITPIVILSRTFEYLRLKYGLISASAIYLHGTSFALPCLLTQLPCDQRYKTEFPLFVDVCQPDKGLVLNSSNLAFPKGCLGKLTVSKTWTLIGSVVPPASGRHS</sequence>
<accession>K1X9N0</accession>
<name>K1X9N0_MARBU</name>
<keyword evidence="2" id="KW-1185">Reference proteome</keyword>
<dbReference type="InParanoid" id="K1X9N0"/>
<dbReference type="EMBL" id="JH921428">
    <property type="protein sequence ID" value="EKD21692.1"/>
    <property type="molecule type" value="Genomic_DNA"/>
</dbReference>
<dbReference type="Proteomes" id="UP000006753">
    <property type="component" value="Unassembled WGS sequence"/>
</dbReference>
<dbReference type="AlphaFoldDB" id="K1X9N0"/>
<reference evidence="1 2" key="1">
    <citation type="journal article" date="2012" name="BMC Genomics">
        <title>Sequencing the genome of Marssonina brunnea reveals fungus-poplar co-evolution.</title>
        <authorList>
            <person name="Zhu S."/>
            <person name="Cao Y.-Z."/>
            <person name="Jiang C."/>
            <person name="Tan B.-Y."/>
            <person name="Wang Z."/>
            <person name="Feng S."/>
            <person name="Zhang L."/>
            <person name="Su X.-H."/>
            <person name="Brejova B."/>
            <person name="Vinar T."/>
            <person name="Xu M."/>
            <person name="Wang M.-X."/>
            <person name="Zhang S.-G."/>
            <person name="Huang M.-R."/>
            <person name="Wu R."/>
            <person name="Zhou Y."/>
        </authorList>
    </citation>
    <scope>NUCLEOTIDE SEQUENCE [LARGE SCALE GENOMIC DNA]</scope>
    <source>
        <strain evidence="1 2">MB_m1</strain>
    </source>
</reference>
<organism evidence="1 2">
    <name type="scientific">Marssonina brunnea f. sp. multigermtubi (strain MB_m1)</name>
    <name type="common">Marssonina leaf spot fungus</name>
    <dbReference type="NCBI Taxonomy" id="1072389"/>
    <lineage>
        <taxon>Eukaryota</taxon>
        <taxon>Fungi</taxon>
        <taxon>Dikarya</taxon>
        <taxon>Ascomycota</taxon>
        <taxon>Pezizomycotina</taxon>
        <taxon>Leotiomycetes</taxon>
        <taxon>Helotiales</taxon>
        <taxon>Drepanopezizaceae</taxon>
        <taxon>Drepanopeziza</taxon>
    </lineage>
</organism>
<evidence type="ECO:0000313" key="1">
    <source>
        <dbReference type="EMBL" id="EKD21692.1"/>
    </source>
</evidence>
<protein>
    <submittedName>
        <fullName evidence="1">Uncharacterized protein</fullName>
    </submittedName>
</protein>